<evidence type="ECO:0000256" key="7">
    <source>
        <dbReference type="ARBA" id="ARBA00023137"/>
    </source>
</evidence>
<evidence type="ECO:0000256" key="6">
    <source>
        <dbReference type="ARBA" id="ARBA00022840"/>
    </source>
</evidence>
<sequence length="310" mass="33161">MSDPTPRKRPSLLEQAATRYDFNTHFRPLDDVPADKPVTTPIAPLASPTPEPGPIAAPRATPRRGAEVKIDRTLLAERGMLVPGAPIGALVEEFRLVKRQLLTTARGVRVRSGDLSRTILVTSAQPDDGKTYCALNLAISMAAERDLEILLIDADFAKPDVMARLGLSEGRGLLDALADPQVELESCVVRTDIPHLSLLPCGTKSNADTELVASARTGELIAQLLAADPRRVLIFDSPPVLAASPAAALAHHAGQVMLVVRADRTSESDLREAIDLLDGCEAIQLLLNAVSFAPGGRRFGSYYGQQEDAS</sequence>
<name>A0ABQ3LN33_9SPHN</name>
<dbReference type="InterPro" id="IPR025669">
    <property type="entry name" value="AAA_dom"/>
</dbReference>
<dbReference type="Gene3D" id="3.40.50.300">
    <property type="entry name" value="P-loop containing nucleotide triphosphate hydrolases"/>
    <property type="match status" value="1"/>
</dbReference>
<dbReference type="CDD" id="cd05387">
    <property type="entry name" value="BY-kinase"/>
    <property type="match status" value="1"/>
</dbReference>
<dbReference type="EMBL" id="BNAQ01000004">
    <property type="protein sequence ID" value="GHH21085.1"/>
    <property type="molecule type" value="Genomic_DNA"/>
</dbReference>
<protein>
    <recommendedName>
        <fullName evidence="2">non-specific protein-tyrosine kinase</fullName>
        <ecNumber evidence="2">2.7.10.2</ecNumber>
    </recommendedName>
</protein>
<dbReference type="Proteomes" id="UP000652430">
    <property type="component" value="Unassembled WGS sequence"/>
</dbReference>
<dbReference type="Pfam" id="PF13614">
    <property type="entry name" value="AAA_31"/>
    <property type="match status" value="1"/>
</dbReference>
<evidence type="ECO:0000313" key="11">
    <source>
        <dbReference type="EMBL" id="GHH21085.1"/>
    </source>
</evidence>
<dbReference type="InterPro" id="IPR005702">
    <property type="entry name" value="Wzc-like_C"/>
</dbReference>
<comment type="catalytic activity">
    <reaction evidence="8">
        <text>L-tyrosyl-[protein] + ATP = O-phospho-L-tyrosyl-[protein] + ADP + H(+)</text>
        <dbReference type="Rhea" id="RHEA:10596"/>
        <dbReference type="Rhea" id="RHEA-COMP:10136"/>
        <dbReference type="Rhea" id="RHEA-COMP:20101"/>
        <dbReference type="ChEBI" id="CHEBI:15378"/>
        <dbReference type="ChEBI" id="CHEBI:30616"/>
        <dbReference type="ChEBI" id="CHEBI:46858"/>
        <dbReference type="ChEBI" id="CHEBI:61978"/>
        <dbReference type="ChEBI" id="CHEBI:456216"/>
        <dbReference type="EC" id="2.7.10.2"/>
    </reaction>
</comment>
<keyword evidence="5" id="KW-0418">Kinase</keyword>
<keyword evidence="12" id="KW-1185">Reference proteome</keyword>
<keyword evidence="7" id="KW-0829">Tyrosine-protein kinase</keyword>
<evidence type="ECO:0000256" key="9">
    <source>
        <dbReference type="SAM" id="MobiDB-lite"/>
    </source>
</evidence>
<evidence type="ECO:0000256" key="3">
    <source>
        <dbReference type="ARBA" id="ARBA00022679"/>
    </source>
</evidence>
<keyword evidence="4" id="KW-0547">Nucleotide-binding</keyword>
<dbReference type="InterPro" id="IPR050445">
    <property type="entry name" value="Bact_polysacc_biosynth/exp"/>
</dbReference>
<evidence type="ECO:0000313" key="12">
    <source>
        <dbReference type="Proteomes" id="UP000652430"/>
    </source>
</evidence>
<evidence type="ECO:0000256" key="4">
    <source>
        <dbReference type="ARBA" id="ARBA00022741"/>
    </source>
</evidence>
<accession>A0ABQ3LN33</accession>
<evidence type="ECO:0000256" key="1">
    <source>
        <dbReference type="ARBA" id="ARBA00007316"/>
    </source>
</evidence>
<dbReference type="EC" id="2.7.10.2" evidence="2"/>
<evidence type="ECO:0000256" key="8">
    <source>
        <dbReference type="ARBA" id="ARBA00051245"/>
    </source>
</evidence>
<feature type="compositionally biased region" description="Basic and acidic residues" evidence="9">
    <location>
        <begin position="24"/>
        <end position="34"/>
    </location>
</feature>
<dbReference type="PANTHER" id="PTHR32309:SF13">
    <property type="entry name" value="FERRIC ENTEROBACTIN TRANSPORT PROTEIN FEPE"/>
    <property type="match status" value="1"/>
</dbReference>
<organism evidence="11 12">
    <name type="scientific">Sphingomonas glacialis</name>
    <dbReference type="NCBI Taxonomy" id="658225"/>
    <lineage>
        <taxon>Bacteria</taxon>
        <taxon>Pseudomonadati</taxon>
        <taxon>Pseudomonadota</taxon>
        <taxon>Alphaproteobacteria</taxon>
        <taxon>Sphingomonadales</taxon>
        <taxon>Sphingomonadaceae</taxon>
        <taxon>Sphingomonas</taxon>
    </lineage>
</organism>
<comment type="similarity">
    <text evidence="1">Belongs to the CpsD/CapB family.</text>
</comment>
<evidence type="ECO:0000256" key="5">
    <source>
        <dbReference type="ARBA" id="ARBA00022777"/>
    </source>
</evidence>
<keyword evidence="6" id="KW-0067">ATP-binding</keyword>
<dbReference type="InterPro" id="IPR027417">
    <property type="entry name" value="P-loop_NTPase"/>
</dbReference>
<dbReference type="PANTHER" id="PTHR32309">
    <property type="entry name" value="TYROSINE-PROTEIN KINASE"/>
    <property type="match status" value="1"/>
</dbReference>
<evidence type="ECO:0000256" key="2">
    <source>
        <dbReference type="ARBA" id="ARBA00011903"/>
    </source>
</evidence>
<dbReference type="RefSeq" id="WP_189676882.1">
    <property type="nucleotide sequence ID" value="NZ_BNAQ01000004.1"/>
</dbReference>
<feature type="domain" description="AAA" evidence="10">
    <location>
        <begin position="122"/>
        <end position="266"/>
    </location>
</feature>
<evidence type="ECO:0000259" key="10">
    <source>
        <dbReference type="Pfam" id="PF13614"/>
    </source>
</evidence>
<proteinExistence type="inferred from homology"/>
<feature type="region of interest" description="Disordered" evidence="9">
    <location>
        <begin position="24"/>
        <end position="63"/>
    </location>
</feature>
<gene>
    <name evidence="11" type="ORF">GCM10008023_29740</name>
</gene>
<keyword evidence="3" id="KW-0808">Transferase</keyword>
<reference evidence="12" key="1">
    <citation type="journal article" date="2019" name="Int. J. Syst. Evol. Microbiol.">
        <title>The Global Catalogue of Microorganisms (GCM) 10K type strain sequencing project: providing services to taxonomists for standard genome sequencing and annotation.</title>
        <authorList>
            <consortium name="The Broad Institute Genomics Platform"/>
            <consortium name="The Broad Institute Genome Sequencing Center for Infectious Disease"/>
            <person name="Wu L."/>
            <person name="Ma J."/>
        </authorList>
    </citation>
    <scope>NUCLEOTIDE SEQUENCE [LARGE SCALE GENOMIC DNA]</scope>
    <source>
        <strain evidence="12">CGMCC 1.8957</strain>
    </source>
</reference>
<dbReference type="SUPFAM" id="SSF52540">
    <property type="entry name" value="P-loop containing nucleoside triphosphate hydrolases"/>
    <property type="match status" value="1"/>
</dbReference>
<comment type="caution">
    <text evidence="11">The sequence shown here is derived from an EMBL/GenBank/DDBJ whole genome shotgun (WGS) entry which is preliminary data.</text>
</comment>